<dbReference type="Pfam" id="PF12079">
    <property type="entry name" value="DUF3558"/>
    <property type="match status" value="1"/>
</dbReference>
<proteinExistence type="predicted"/>
<dbReference type="EMBL" id="CP015163">
    <property type="protein sequence ID" value="AXB42349.1"/>
    <property type="molecule type" value="Genomic_DNA"/>
</dbReference>
<name>A0A344L2S5_9PSEU</name>
<accession>A0A344L2S5</accession>
<evidence type="ECO:0000313" key="1">
    <source>
        <dbReference type="EMBL" id="AXB42349.1"/>
    </source>
</evidence>
<evidence type="ECO:0000313" key="2">
    <source>
        <dbReference type="Proteomes" id="UP000250434"/>
    </source>
</evidence>
<protein>
    <submittedName>
        <fullName evidence="1">Uncharacterized protein</fullName>
    </submittedName>
</protein>
<reference evidence="1 2" key="1">
    <citation type="submission" date="2016-04" db="EMBL/GenBank/DDBJ databases">
        <title>Complete genome sequence and analysis of deep-sea sediment isolate, Amycolatopsis sp. WP1.</title>
        <authorList>
            <person name="Wang H."/>
            <person name="Chen S."/>
            <person name="Wu Q."/>
        </authorList>
    </citation>
    <scope>NUCLEOTIDE SEQUENCE [LARGE SCALE GENOMIC DNA]</scope>
    <source>
        <strain evidence="1 2">WP1</strain>
    </source>
</reference>
<dbReference type="KEGG" id="aab:A4R43_07265"/>
<dbReference type="Proteomes" id="UP000250434">
    <property type="component" value="Chromosome"/>
</dbReference>
<gene>
    <name evidence="1" type="ORF">A4R43_07265</name>
</gene>
<dbReference type="AlphaFoldDB" id="A0A344L2S5"/>
<dbReference type="InterPro" id="IPR024520">
    <property type="entry name" value="DUF3558"/>
</dbReference>
<sequence length="135" mass="14787">MTLEALAEHPCQALDEQEMADLFVIEGQSREGGEQETGFRQCQWHSARGTLLFGPHPGFDMTADPRVADLEPGELDGHRTMLGVDTSRDRCMMYVAVTEGQSSFQVAIHPQGQQLGMLGCDIIKQLATKILGNLA</sequence>
<organism evidence="1 2">
    <name type="scientific">Amycolatopsis albispora</name>
    <dbReference type="NCBI Taxonomy" id="1804986"/>
    <lineage>
        <taxon>Bacteria</taxon>
        <taxon>Bacillati</taxon>
        <taxon>Actinomycetota</taxon>
        <taxon>Actinomycetes</taxon>
        <taxon>Pseudonocardiales</taxon>
        <taxon>Pseudonocardiaceae</taxon>
        <taxon>Amycolatopsis</taxon>
    </lineage>
</organism>
<keyword evidence="2" id="KW-1185">Reference proteome</keyword>